<dbReference type="Proteomes" id="UP000239649">
    <property type="component" value="Unassembled WGS sequence"/>
</dbReference>
<dbReference type="EMBL" id="LHPF02000001">
    <property type="protein sequence ID" value="PSC76284.1"/>
    <property type="molecule type" value="Genomic_DNA"/>
</dbReference>
<dbReference type="CDD" id="cd00834">
    <property type="entry name" value="KAS_I_II"/>
    <property type="match status" value="1"/>
</dbReference>
<dbReference type="AlphaFoldDB" id="A0A2P6VQA7"/>
<dbReference type="PROSITE" id="PS52004">
    <property type="entry name" value="KS3_2"/>
    <property type="match status" value="1"/>
</dbReference>
<dbReference type="PIRSF" id="PIRSF000447">
    <property type="entry name" value="KAS_II"/>
    <property type="match status" value="1"/>
</dbReference>
<gene>
    <name evidence="12" type="primary">g677</name>
    <name evidence="12" type="ORF">C2E20_0677</name>
</gene>
<dbReference type="GO" id="GO:0004315">
    <property type="term" value="F:3-oxoacyl-[acyl-carrier-protein] synthase activity"/>
    <property type="evidence" value="ECO:0007669"/>
    <property type="project" value="InterPro"/>
</dbReference>
<dbReference type="SMART" id="SM00825">
    <property type="entry name" value="PKS_KS"/>
    <property type="match status" value="1"/>
</dbReference>
<keyword evidence="2 8" id="KW-0444">Lipid biosynthesis</keyword>
<reference evidence="12 13" key="1">
    <citation type="journal article" date="2018" name="Plant J.">
        <title>Genome sequences of Chlorella sorokiniana UTEX 1602 and Micractinium conductrix SAG 241.80: implications to maltose excretion by a green alga.</title>
        <authorList>
            <person name="Arriola M.B."/>
            <person name="Velmurugan N."/>
            <person name="Zhang Y."/>
            <person name="Plunkett M.H."/>
            <person name="Hondzo H."/>
            <person name="Barney B.M."/>
        </authorList>
    </citation>
    <scope>NUCLEOTIDE SEQUENCE [LARGE SCALE GENOMIC DNA]</scope>
    <source>
        <strain evidence="12 13">SAG 241.80</strain>
    </source>
</reference>
<organism evidence="12 13">
    <name type="scientific">Micractinium conductrix</name>
    <dbReference type="NCBI Taxonomy" id="554055"/>
    <lineage>
        <taxon>Eukaryota</taxon>
        <taxon>Viridiplantae</taxon>
        <taxon>Chlorophyta</taxon>
        <taxon>core chlorophytes</taxon>
        <taxon>Trebouxiophyceae</taxon>
        <taxon>Chlorellales</taxon>
        <taxon>Chlorellaceae</taxon>
        <taxon>Chlorella clade</taxon>
        <taxon>Micractinium</taxon>
    </lineage>
</organism>
<dbReference type="InterPro" id="IPR000794">
    <property type="entry name" value="Beta-ketoacyl_synthase"/>
</dbReference>
<feature type="active site" description="For beta-ketoacyl synthase activity" evidence="9">
    <location>
        <position position="164"/>
    </location>
</feature>
<evidence type="ECO:0000256" key="5">
    <source>
        <dbReference type="ARBA" id="ARBA00023098"/>
    </source>
</evidence>
<keyword evidence="4" id="KW-0276">Fatty acid metabolism</keyword>
<evidence type="ECO:0000256" key="9">
    <source>
        <dbReference type="PIRSR" id="PIRSR000447-1"/>
    </source>
</evidence>
<evidence type="ECO:0000256" key="1">
    <source>
        <dbReference type="ARBA" id="ARBA00008467"/>
    </source>
</evidence>
<keyword evidence="13" id="KW-1185">Reference proteome</keyword>
<keyword evidence="3 8" id="KW-0808">Transferase</keyword>
<keyword evidence="6 8" id="KW-0275">Fatty acid biosynthesis</keyword>
<dbReference type="PANTHER" id="PTHR11712:SF297">
    <property type="entry name" value="3-OXOACYL-[ACYL-CARRIER-PROTEIN] SYNTHASE, MITOCHONDRIAL"/>
    <property type="match status" value="1"/>
</dbReference>
<dbReference type="InterPro" id="IPR016039">
    <property type="entry name" value="Thiolase-like"/>
</dbReference>
<keyword evidence="5" id="KW-0443">Lipid metabolism</keyword>
<comment type="similarity">
    <text evidence="1 8 10">Belongs to the thiolase-like superfamily. Beta-ketoacyl-ACP synthases family.</text>
</comment>
<evidence type="ECO:0000259" key="11">
    <source>
        <dbReference type="PROSITE" id="PS52004"/>
    </source>
</evidence>
<feature type="domain" description="Ketosynthase family 3 (KS3)" evidence="11">
    <location>
        <begin position="1"/>
        <end position="423"/>
    </location>
</feature>
<dbReference type="InterPro" id="IPR018201">
    <property type="entry name" value="Ketoacyl_synth_AS"/>
</dbReference>
<accession>A0A2P6VQA7</accession>
<dbReference type="Gene3D" id="3.40.47.10">
    <property type="match status" value="2"/>
</dbReference>
<dbReference type="InterPro" id="IPR020841">
    <property type="entry name" value="PKS_Beta-ketoAc_synthase_dom"/>
</dbReference>
<dbReference type="GO" id="GO:0005739">
    <property type="term" value="C:mitochondrion"/>
    <property type="evidence" value="ECO:0007669"/>
    <property type="project" value="TreeGrafter"/>
</dbReference>
<comment type="caution">
    <text evidence="12">The sequence shown here is derived from an EMBL/GenBank/DDBJ whole genome shotgun (WGS) entry which is preliminary data.</text>
</comment>
<evidence type="ECO:0000313" key="12">
    <source>
        <dbReference type="EMBL" id="PSC76284.1"/>
    </source>
</evidence>
<dbReference type="InterPro" id="IPR017568">
    <property type="entry name" value="3-oxoacyl-ACP_synth-2"/>
</dbReference>
<evidence type="ECO:0000256" key="3">
    <source>
        <dbReference type="ARBA" id="ARBA00022679"/>
    </source>
</evidence>
<dbReference type="SUPFAM" id="SSF53901">
    <property type="entry name" value="Thiolase-like"/>
    <property type="match status" value="2"/>
</dbReference>
<dbReference type="OrthoDB" id="5334845at2759"/>
<dbReference type="Pfam" id="PF00109">
    <property type="entry name" value="ketoacyl-synt"/>
    <property type="match status" value="1"/>
</dbReference>
<protein>
    <recommendedName>
        <fullName evidence="8">3-oxoacyl-[acyl-carrier-protein] synthase</fullName>
    </recommendedName>
</protein>
<dbReference type="InterPro" id="IPR014031">
    <property type="entry name" value="Ketoacyl_synth_C"/>
</dbReference>
<evidence type="ECO:0000256" key="10">
    <source>
        <dbReference type="RuleBase" id="RU003694"/>
    </source>
</evidence>
<dbReference type="PROSITE" id="PS00606">
    <property type="entry name" value="KS3_1"/>
    <property type="match status" value="1"/>
</dbReference>
<evidence type="ECO:0000256" key="2">
    <source>
        <dbReference type="ARBA" id="ARBA00022516"/>
    </source>
</evidence>
<dbReference type="InterPro" id="IPR014030">
    <property type="entry name" value="Ketoacyl_synth_N"/>
</dbReference>
<evidence type="ECO:0000256" key="6">
    <source>
        <dbReference type="ARBA" id="ARBA00023160"/>
    </source>
</evidence>
<dbReference type="GO" id="GO:0006633">
    <property type="term" value="P:fatty acid biosynthetic process"/>
    <property type="evidence" value="ECO:0007669"/>
    <property type="project" value="UniProtKB-KW"/>
</dbReference>
<dbReference type="Pfam" id="PF02801">
    <property type="entry name" value="Ketoacyl-synt_C"/>
    <property type="match status" value="1"/>
</dbReference>
<evidence type="ECO:0000256" key="4">
    <source>
        <dbReference type="ARBA" id="ARBA00022832"/>
    </source>
</evidence>
<evidence type="ECO:0000256" key="8">
    <source>
        <dbReference type="PIRNR" id="PIRNR000447"/>
    </source>
</evidence>
<keyword evidence="7" id="KW-0012">Acyltransferase</keyword>
<dbReference type="STRING" id="554055.A0A2P6VQA7"/>
<dbReference type="FunFam" id="3.40.47.10:FF:000024">
    <property type="entry name" value="3-oxoacyl-[acyl-carrier-protein] synthase, mitochondrial"/>
    <property type="match status" value="1"/>
</dbReference>
<evidence type="ECO:0000256" key="7">
    <source>
        <dbReference type="ARBA" id="ARBA00023315"/>
    </source>
</evidence>
<dbReference type="NCBIfam" id="NF005589">
    <property type="entry name" value="PRK07314.1"/>
    <property type="match status" value="1"/>
</dbReference>
<evidence type="ECO:0000313" key="13">
    <source>
        <dbReference type="Proteomes" id="UP000239649"/>
    </source>
</evidence>
<name>A0A2P6VQA7_9CHLO</name>
<sequence>MGLVTPLGVGVAAVWDRLLAGATGVRSLREEDLPEAHRAVLPQLPCKVVACVPQEELAAAPWAAKEDSRTARFMVYALTAAAEALQDAGWRPESEEQRQYTGVAIGAGMSCTADMADAGVLIAEGRLRRMSPFFVPRTLVNLAAGAVSIAHGLQGPNHAVATACATGAHAIGDAFSMIRRGDARVMVAGGTESCVDAVALAGFSRLKALTTRFNDQPGAASRPFDAGRDGFVMGEGAGVVVLEDEEHARARGARIYGEVRGCGMSGDAHHITQPPPDGAGAQLAMRRALAQAGLAPSDICYINAHATSTPQGDDIEQRAIAAVFGEAATAAAPPSGRPPLAVSSTKGATGHLLGAAGAVEAIFSLLAMRHGRAPPTANLEAPDPALLAGLVAGAPATLPSGPRAVLSNSFGFGGTNAALVFATAPS</sequence>
<dbReference type="PANTHER" id="PTHR11712">
    <property type="entry name" value="POLYKETIDE SYNTHASE-RELATED"/>
    <property type="match status" value="1"/>
</dbReference>
<proteinExistence type="inferred from homology"/>